<dbReference type="EMBL" id="PDET01000008">
    <property type="protein sequence ID" value="PRD14865.1"/>
    <property type="molecule type" value="Genomic_DNA"/>
</dbReference>
<evidence type="ECO:0000256" key="3">
    <source>
        <dbReference type="SAM" id="SignalP"/>
    </source>
</evidence>
<dbReference type="OrthoDB" id="9771071at2"/>
<comment type="subcellular location">
    <subcellularLocation>
        <location evidence="1">Membrane</location>
    </subcellularLocation>
</comment>
<accession>A0A2S9IAQ5</accession>
<gene>
    <name evidence="5" type="ORF">CQW29_12940</name>
</gene>
<proteinExistence type="predicted"/>
<dbReference type="Pfam" id="PF01103">
    <property type="entry name" value="Omp85"/>
    <property type="match status" value="1"/>
</dbReference>
<protein>
    <recommendedName>
        <fullName evidence="4">Bacterial surface antigen (D15) domain-containing protein</fullName>
    </recommendedName>
</protein>
<keyword evidence="2" id="KW-0472">Membrane</keyword>
<feature type="signal peptide" evidence="3">
    <location>
        <begin position="1"/>
        <end position="20"/>
    </location>
</feature>
<evidence type="ECO:0000313" key="6">
    <source>
        <dbReference type="Proteomes" id="UP000239181"/>
    </source>
</evidence>
<keyword evidence="6" id="KW-1185">Reference proteome</keyword>
<sequence>MGLKIVLLCGLIVFSHMGQATVIPDRQTIDRFLNTLGADRKADMSKTIDWGVVPGPFYTPELGVGVGVAAVGLYRPDEHQHHTPLSSLSFTGFASSTGAFGVGYENYTFLENDSWRFYLSGDLSRRPLHYWGEGYRAGRKQRGKQSYDSTKLSGVPRILYQLANHTYAGVGWSFSYEGASSLQHKTNGSFYHQDESRHIFSSGASVLFSYDSRDFVANPSRGQVLNLSWTRYSPAIASDNRFDALDAQYNLYHAINSTNLLAWEVYSRFTSGHVPWTMQSLLGDSHHLRGYYEGRYRNRNMLTSQLEWRKKLSWRHGVVAWLGAGSMSDKPSEVLDGHWLPSVGAGYRFEFKKNMNIRLDYGLGQHSSGFYFQVGEAF</sequence>
<organism evidence="5 6">
    <name type="scientific">Pantoea coffeiphila</name>
    <dbReference type="NCBI Taxonomy" id="1465635"/>
    <lineage>
        <taxon>Bacteria</taxon>
        <taxon>Pseudomonadati</taxon>
        <taxon>Pseudomonadota</taxon>
        <taxon>Gammaproteobacteria</taxon>
        <taxon>Enterobacterales</taxon>
        <taxon>Erwiniaceae</taxon>
        <taxon>Pantoea</taxon>
    </lineage>
</organism>
<dbReference type="GO" id="GO:0019867">
    <property type="term" value="C:outer membrane"/>
    <property type="evidence" value="ECO:0007669"/>
    <property type="project" value="InterPro"/>
</dbReference>
<feature type="domain" description="Bacterial surface antigen (D15)" evidence="4">
    <location>
        <begin position="118"/>
        <end position="378"/>
    </location>
</feature>
<dbReference type="Proteomes" id="UP000239181">
    <property type="component" value="Unassembled WGS sequence"/>
</dbReference>
<keyword evidence="3" id="KW-0732">Signal</keyword>
<evidence type="ECO:0000256" key="1">
    <source>
        <dbReference type="ARBA" id="ARBA00004370"/>
    </source>
</evidence>
<evidence type="ECO:0000313" key="5">
    <source>
        <dbReference type="EMBL" id="PRD14865.1"/>
    </source>
</evidence>
<dbReference type="InterPro" id="IPR000184">
    <property type="entry name" value="Bac_surfAg_D15"/>
</dbReference>
<evidence type="ECO:0000259" key="4">
    <source>
        <dbReference type="Pfam" id="PF01103"/>
    </source>
</evidence>
<comment type="caution">
    <text evidence="5">The sequence shown here is derived from an EMBL/GenBank/DDBJ whole genome shotgun (WGS) entry which is preliminary data.</text>
</comment>
<feature type="chain" id="PRO_5015598805" description="Bacterial surface antigen (D15) domain-containing protein" evidence="3">
    <location>
        <begin position="21"/>
        <end position="378"/>
    </location>
</feature>
<dbReference type="AlphaFoldDB" id="A0A2S9IAQ5"/>
<name>A0A2S9IAQ5_9GAMM</name>
<dbReference type="Gene3D" id="2.40.160.50">
    <property type="entry name" value="membrane protein fhac: a member of the omp85/tpsb transporter family"/>
    <property type="match status" value="1"/>
</dbReference>
<evidence type="ECO:0000256" key="2">
    <source>
        <dbReference type="ARBA" id="ARBA00023136"/>
    </source>
</evidence>
<reference evidence="5 6" key="1">
    <citation type="submission" date="2017-10" db="EMBL/GenBank/DDBJ databases">
        <title>Draft genome of two endophytic bacteria isolated from 'guarana' Paullinia cupana (Mart.) Ducke.</title>
        <authorList>
            <person name="Siqueira K.A."/>
            <person name="Liotti R.G."/>
            <person name="Mendes T.A."/>
            <person name="Soares M.A."/>
        </authorList>
    </citation>
    <scope>NUCLEOTIDE SEQUENCE [LARGE SCALE GENOMIC DNA]</scope>
    <source>
        <strain evidence="5 6">342</strain>
    </source>
</reference>